<dbReference type="PANTHER" id="PTHR22762">
    <property type="entry name" value="ALPHA-GLUCOSIDASE"/>
    <property type="match status" value="1"/>
</dbReference>
<evidence type="ECO:0000256" key="1">
    <source>
        <dbReference type="ARBA" id="ARBA00004308"/>
    </source>
</evidence>
<dbReference type="Pfam" id="PF01055">
    <property type="entry name" value="Glyco_hydro_31_2nd"/>
    <property type="match status" value="1"/>
</dbReference>
<evidence type="ECO:0000256" key="5">
    <source>
        <dbReference type="ARBA" id="ARBA00023180"/>
    </source>
</evidence>
<dbReference type="InterPro" id="IPR011013">
    <property type="entry name" value="Gal_mutarotase_sf_dom"/>
</dbReference>
<dbReference type="CDD" id="cd00111">
    <property type="entry name" value="Trefoil"/>
    <property type="match status" value="2"/>
</dbReference>
<dbReference type="InterPro" id="IPR044913">
    <property type="entry name" value="P_trefoil_dom_sf"/>
</dbReference>
<name>A0A9P6JDF6_MORAP</name>
<gene>
    <name evidence="11" type="ORF">BGZ70_008716</name>
</gene>
<feature type="domain" description="P-type" evidence="10">
    <location>
        <begin position="91"/>
        <end position="136"/>
    </location>
</feature>
<dbReference type="CDD" id="cd14752">
    <property type="entry name" value="GH31_N"/>
    <property type="match status" value="1"/>
</dbReference>
<feature type="disulfide bond" evidence="7">
    <location>
        <begin position="56"/>
        <end position="71"/>
    </location>
</feature>
<comment type="caution">
    <text evidence="7">Lacks conserved residue(s) required for the propagation of feature annotation.</text>
</comment>
<dbReference type="Gene3D" id="2.60.40.1180">
    <property type="entry name" value="Golgi alpha-mannosidase II"/>
    <property type="match status" value="2"/>
</dbReference>
<feature type="signal peptide" evidence="9">
    <location>
        <begin position="1"/>
        <end position="26"/>
    </location>
</feature>
<dbReference type="OrthoDB" id="5839090at2759"/>
<evidence type="ECO:0000256" key="3">
    <source>
        <dbReference type="ARBA" id="ARBA00023136"/>
    </source>
</evidence>
<dbReference type="Pfam" id="PF00088">
    <property type="entry name" value="Trefoil"/>
    <property type="match status" value="2"/>
</dbReference>
<dbReference type="InterPro" id="IPR013780">
    <property type="entry name" value="Glyco_hydro_b"/>
</dbReference>
<dbReference type="Pfam" id="PF21365">
    <property type="entry name" value="Glyco_hydro_31_3rd"/>
    <property type="match status" value="1"/>
</dbReference>
<feature type="domain" description="P-type" evidence="10">
    <location>
        <begin position="45"/>
        <end position="87"/>
    </location>
</feature>
<dbReference type="InterPro" id="IPR017957">
    <property type="entry name" value="P_trefoil_CS"/>
</dbReference>
<feature type="disulfide bond" evidence="7">
    <location>
        <begin position="103"/>
        <end position="118"/>
    </location>
</feature>
<feature type="disulfide bond" evidence="7">
    <location>
        <begin position="93"/>
        <end position="119"/>
    </location>
</feature>
<evidence type="ECO:0000256" key="2">
    <source>
        <dbReference type="ARBA" id="ARBA00007806"/>
    </source>
</evidence>
<feature type="disulfide bond" evidence="7">
    <location>
        <begin position="66"/>
        <end position="83"/>
    </location>
</feature>
<dbReference type="InterPro" id="IPR017853">
    <property type="entry name" value="GH"/>
</dbReference>
<keyword evidence="9" id="KW-0732">Signal</keyword>
<comment type="caution">
    <text evidence="11">The sequence shown here is derived from an EMBL/GenBank/DDBJ whole genome shotgun (WGS) entry which is preliminary data.</text>
</comment>
<keyword evidence="12" id="KW-1185">Reference proteome</keyword>
<dbReference type="Gene3D" id="2.60.40.1760">
    <property type="entry name" value="glycosyl hydrolase (family 31)"/>
    <property type="match status" value="1"/>
</dbReference>
<dbReference type="Gene3D" id="3.20.20.80">
    <property type="entry name" value="Glycosidases"/>
    <property type="match status" value="1"/>
</dbReference>
<evidence type="ECO:0000256" key="9">
    <source>
        <dbReference type="SAM" id="SignalP"/>
    </source>
</evidence>
<dbReference type="InterPro" id="IPR000519">
    <property type="entry name" value="P_trefoil_dom"/>
</dbReference>
<dbReference type="Proteomes" id="UP000738359">
    <property type="component" value="Unassembled WGS sequence"/>
</dbReference>
<dbReference type="GO" id="GO:0030246">
    <property type="term" value="F:carbohydrate binding"/>
    <property type="evidence" value="ECO:0007669"/>
    <property type="project" value="InterPro"/>
</dbReference>
<keyword evidence="8" id="KW-0326">Glycosidase</keyword>
<protein>
    <recommendedName>
        <fullName evidence="6">Maltase</fullName>
    </recommendedName>
</protein>
<keyword evidence="4 7" id="KW-1015">Disulfide bond</keyword>
<dbReference type="GO" id="GO:0005975">
    <property type="term" value="P:carbohydrate metabolic process"/>
    <property type="evidence" value="ECO:0007669"/>
    <property type="project" value="InterPro"/>
</dbReference>
<evidence type="ECO:0000256" key="8">
    <source>
        <dbReference type="RuleBase" id="RU361185"/>
    </source>
</evidence>
<dbReference type="InterPro" id="IPR025887">
    <property type="entry name" value="Glyco_hydro_31_N_dom"/>
</dbReference>
<keyword evidence="8" id="KW-0378">Hydrolase</keyword>
<dbReference type="Pfam" id="PF13802">
    <property type="entry name" value="Gal_mutarotas_2"/>
    <property type="match status" value="1"/>
</dbReference>
<dbReference type="InterPro" id="IPR048395">
    <property type="entry name" value="Glyco_hydro_31_C"/>
</dbReference>
<dbReference type="PROSITE" id="PS00025">
    <property type="entry name" value="P_TREFOIL_1"/>
    <property type="match status" value="1"/>
</dbReference>
<dbReference type="PROSITE" id="PS51448">
    <property type="entry name" value="P_TREFOIL_2"/>
    <property type="match status" value="2"/>
</dbReference>
<feature type="chain" id="PRO_5040510160" description="Maltase" evidence="9">
    <location>
        <begin position="27"/>
        <end position="1056"/>
    </location>
</feature>
<keyword evidence="5" id="KW-0325">Glycoprotein</keyword>
<comment type="subcellular location">
    <subcellularLocation>
        <location evidence="1">Endomembrane system</location>
    </subcellularLocation>
</comment>
<dbReference type="EMBL" id="JAAAHY010000065">
    <property type="protein sequence ID" value="KAF9967664.1"/>
    <property type="molecule type" value="Genomic_DNA"/>
</dbReference>
<dbReference type="SUPFAM" id="SSF74650">
    <property type="entry name" value="Galactose mutarotase-like"/>
    <property type="match status" value="1"/>
</dbReference>
<dbReference type="SMART" id="SM00018">
    <property type="entry name" value="PD"/>
    <property type="match status" value="2"/>
</dbReference>
<dbReference type="Gene3D" id="4.10.110.10">
    <property type="entry name" value="Spasmolytic Protein, domain 1"/>
    <property type="match status" value="2"/>
</dbReference>
<comment type="similarity">
    <text evidence="2 8">Belongs to the glycosyl hydrolase 31 family.</text>
</comment>
<proteinExistence type="inferred from homology"/>
<dbReference type="GO" id="GO:0004553">
    <property type="term" value="F:hydrolase activity, hydrolyzing O-glycosyl compounds"/>
    <property type="evidence" value="ECO:0007669"/>
    <property type="project" value="InterPro"/>
</dbReference>
<keyword evidence="3" id="KW-0472">Membrane</keyword>
<dbReference type="SUPFAM" id="SSF57492">
    <property type="entry name" value="Trefoil"/>
    <property type="match status" value="1"/>
</dbReference>
<dbReference type="CDD" id="cd06602">
    <property type="entry name" value="GH31_MGAM_SI_GAA"/>
    <property type="match status" value="1"/>
</dbReference>
<dbReference type="SUPFAM" id="SSF51445">
    <property type="entry name" value="(Trans)glycosidases"/>
    <property type="match status" value="1"/>
</dbReference>
<evidence type="ECO:0000313" key="11">
    <source>
        <dbReference type="EMBL" id="KAF9967664.1"/>
    </source>
</evidence>
<sequence length="1056" mass="116475">MTKRPTASRAPLVLLAATALALLAAAAPSGIHTNSSQTAPLDADDVCSNLLSRKDCGYIGIDKDGCDQRQCCWAESMAPIPWCFQKKNKEYACSTDMAARRDCGFLGITDQQCRDRNCCWDSTENKLNAPFCFIQQHSCQGYQVKNAQETANGLNLDLELLGGCARFGKDIARLTVNVDFETESRVRVKITDKDSQRYEVPKEALPSTESTIRRVEKRGYEFKYAKSPFTFSIKRISDGEVLFDSAVAGMDSLVFEDEYLEISTVVPADANIYGLGEVVSAFRRDPGNTRQTMWARDAPTPVDQNLYGSHPFHLEMRKGAAHGVFLRNSNGMDVILTPKKVTYKAIGGILDFTVFVGPKPEEVINQYTEVIGRPHMPPAWALGWHQSRYGYKNIDAVEATVQRYKKEGLPLDGMWIDIDYMDRFYDFTYDEARFPQARMKALADNLASFNQSMILIIDPGIPIAPGYEPYDSGMRDDVFIKTLEGKPIEGRVWPGQTYFPDFLNTKETWAYWERQLKKTRDDIGANVYPWIDMNEPSNFCNGPCTKDGATASGLDSASEKQLFAKRDVAAAAAPTSFKYSINNAGRQAPLDEKTLATNAVHRNGMRLTDTHNLYGHMESAATHDALLNLDPNTRPFILTRSSFPGTGAFAAHWTGDNWSQWEHLKYSISGVLSFGLFGIPFTGADICGFNGNAQEELCLRWHQLGALYPFARNHNDIKGTDQEPYVWPNSVLPAAKKALQIRYSLLPYFYSLFEQAHKTGKPVWQPLFFQYPQDAQALKIDSQFLLGDGVLVSPSLAAGEVQVKAYFPGNGRWFDLWTHQVVMEAGASDRYAFLKANAQSDSIPMSLAGGHMVPIQKPGLTVAETRASPVSLIIALDESGVAKGEMFAHITFALTAGQNLVSNVTSAIQAEQLKAGLGGNHGDKVEKIVVMGLNFGKAASAEPKNVRVSKRAAPQQRGARHGGDAYKDIAHLSKGHVTVSNKAAAAAAKVSKFSSLNINGVEVAFGEGQASSLDRSKGQDPATGLAWEVNQETGSLTLTGLQMSLFDSWFINWKME</sequence>
<evidence type="ECO:0000313" key="12">
    <source>
        <dbReference type="Proteomes" id="UP000738359"/>
    </source>
</evidence>
<reference evidence="11" key="1">
    <citation type="journal article" date="2020" name="Fungal Divers.">
        <title>Resolving the Mortierellaceae phylogeny through synthesis of multi-gene phylogenetics and phylogenomics.</title>
        <authorList>
            <person name="Vandepol N."/>
            <person name="Liber J."/>
            <person name="Desiro A."/>
            <person name="Na H."/>
            <person name="Kennedy M."/>
            <person name="Barry K."/>
            <person name="Grigoriev I.V."/>
            <person name="Miller A.N."/>
            <person name="O'Donnell K."/>
            <person name="Stajich J.E."/>
            <person name="Bonito G."/>
        </authorList>
    </citation>
    <scope>NUCLEOTIDE SEQUENCE</scope>
    <source>
        <strain evidence="11">CK1249</strain>
    </source>
</reference>
<accession>A0A9P6JDF6</accession>
<dbReference type="GO" id="GO:0016324">
    <property type="term" value="C:apical plasma membrane"/>
    <property type="evidence" value="ECO:0007669"/>
    <property type="project" value="UniProtKB-SubCell"/>
</dbReference>
<dbReference type="SUPFAM" id="SSF51011">
    <property type="entry name" value="Glycosyl hydrolase domain"/>
    <property type="match status" value="1"/>
</dbReference>
<dbReference type="PANTHER" id="PTHR22762:SF133">
    <property type="entry name" value="P-TYPE DOMAIN-CONTAINING PROTEIN"/>
    <property type="match status" value="1"/>
</dbReference>
<evidence type="ECO:0000256" key="4">
    <source>
        <dbReference type="ARBA" id="ARBA00023157"/>
    </source>
</evidence>
<evidence type="ECO:0000256" key="7">
    <source>
        <dbReference type="PROSITE-ProRule" id="PRU00779"/>
    </source>
</evidence>
<dbReference type="InterPro" id="IPR000322">
    <property type="entry name" value="Glyco_hydro_31_TIM"/>
</dbReference>
<dbReference type="AlphaFoldDB" id="A0A9P6JDF6"/>
<evidence type="ECO:0000259" key="10">
    <source>
        <dbReference type="PROSITE" id="PS51448"/>
    </source>
</evidence>
<organism evidence="11 12">
    <name type="scientific">Mortierella alpina</name>
    <name type="common">Oleaginous fungus</name>
    <name type="synonym">Mortierella renispora</name>
    <dbReference type="NCBI Taxonomy" id="64518"/>
    <lineage>
        <taxon>Eukaryota</taxon>
        <taxon>Fungi</taxon>
        <taxon>Fungi incertae sedis</taxon>
        <taxon>Mucoromycota</taxon>
        <taxon>Mortierellomycotina</taxon>
        <taxon>Mortierellomycetes</taxon>
        <taxon>Mortierellales</taxon>
        <taxon>Mortierellaceae</taxon>
        <taxon>Mortierella</taxon>
    </lineage>
</organism>
<evidence type="ECO:0000256" key="6">
    <source>
        <dbReference type="ARBA" id="ARBA00041343"/>
    </source>
</evidence>